<accession>A0A4Q4TRK9</accession>
<keyword evidence="2" id="KW-1185">Reference proteome</keyword>
<name>A0A4Q4TRK9_9PEZI</name>
<protein>
    <submittedName>
        <fullName evidence="1">Uncharacterized protein</fullName>
    </submittedName>
</protein>
<organism evidence="1 2">
    <name type="scientific">Monosporascus ibericus</name>
    <dbReference type="NCBI Taxonomy" id="155417"/>
    <lineage>
        <taxon>Eukaryota</taxon>
        <taxon>Fungi</taxon>
        <taxon>Dikarya</taxon>
        <taxon>Ascomycota</taxon>
        <taxon>Pezizomycotina</taxon>
        <taxon>Sordariomycetes</taxon>
        <taxon>Xylariomycetidae</taxon>
        <taxon>Xylariales</taxon>
        <taxon>Xylariales incertae sedis</taxon>
        <taxon>Monosporascus</taxon>
    </lineage>
</organism>
<dbReference type="OrthoDB" id="20872at2759"/>
<dbReference type="EMBL" id="QJNU01000025">
    <property type="protein sequence ID" value="RYP10016.1"/>
    <property type="molecule type" value="Genomic_DNA"/>
</dbReference>
<reference evidence="1 2" key="1">
    <citation type="submission" date="2018-06" db="EMBL/GenBank/DDBJ databases">
        <title>Complete Genomes of Monosporascus.</title>
        <authorList>
            <person name="Robinson A.J."/>
            <person name="Natvig D.O."/>
        </authorList>
    </citation>
    <scope>NUCLEOTIDE SEQUENCE [LARGE SCALE GENOMIC DNA]</scope>
    <source>
        <strain evidence="1 2">CBS 110550</strain>
    </source>
</reference>
<proteinExistence type="predicted"/>
<dbReference type="Proteomes" id="UP000293360">
    <property type="component" value="Unassembled WGS sequence"/>
</dbReference>
<sequence length="181" mass="21407">MEKIADKREELRKLFTAARSLEKALVDKETLKLSKSLQLLKEAIKAQGNTLASALDAFLKPVLHYIYLGYCFAYQRLIQRNCIPASIFIFVLELLDLDIIPVRFPNWYLIGFELHLLYYFNSIKHNHSIYDLIVFFVFGSHEYHIFYEMDQLDHIVHRNDLNNFLAGHNFQHDSIEHYNVL</sequence>
<comment type="caution">
    <text evidence="1">The sequence shown here is derived from an EMBL/GenBank/DDBJ whole genome shotgun (WGS) entry which is preliminary data.</text>
</comment>
<gene>
    <name evidence="1" type="ORF">DL764_000945</name>
</gene>
<evidence type="ECO:0000313" key="1">
    <source>
        <dbReference type="EMBL" id="RYP10016.1"/>
    </source>
</evidence>
<dbReference type="AlphaFoldDB" id="A0A4Q4TRK9"/>
<dbReference type="STRING" id="155417.A0A4Q4TRK9"/>
<evidence type="ECO:0000313" key="2">
    <source>
        <dbReference type="Proteomes" id="UP000293360"/>
    </source>
</evidence>